<sequence length="133" mass="14332">MSFLRHPVTRWILFLPAACIAWAVVMLLIRFLNGFWTDPDPAKLSYFSAFGEALVQFAGCFVFVFVAAMVAPAGKVLVSAILMAVVGMVGVLSLIFSVTQGQYPMVIVFVGGLLGLVNAVVVVHKQTPAFQPV</sequence>
<feature type="transmembrane region" description="Helical" evidence="1">
    <location>
        <begin position="76"/>
        <end position="97"/>
    </location>
</feature>
<dbReference type="Proteomes" id="UP000566995">
    <property type="component" value="Unassembled WGS sequence"/>
</dbReference>
<feature type="transmembrane region" description="Helical" evidence="1">
    <location>
        <begin position="103"/>
        <end position="123"/>
    </location>
</feature>
<organism evidence="2 3">
    <name type="scientific">Pseudomonas nitroreducens</name>
    <dbReference type="NCBI Taxonomy" id="46680"/>
    <lineage>
        <taxon>Bacteria</taxon>
        <taxon>Pseudomonadati</taxon>
        <taxon>Pseudomonadota</taxon>
        <taxon>Gammaproteobacteria</taxon>
        <taxon>Pseudomonadales</taxon>
        <taxon>Pseudomonadaceae</taxon>
        <taxon>Pseudomonas</taxon>
    </lineage>
</organism>
<evidence type="ECO:0000256" key="1">
    <source>
        <dbReference type="SAM" id="Phobius"/>
    </source>
</evidence>
<dbReference type="GO" id="GO:0016787">
    <property type="term" value="F:hydrolase activity"/>
    <property type="evidence" value="ECO:0007669"/>
    <property type="project" value="UniProtKB-KW"/>
</dbReference>
<evidence type="ECO:0000313" key="2">
    <source>
        <dbReference type="EMBL" id="MBB4861717.1"/>
    </source>
</evidence>
<gene>
    <name evidence="2" type="ORF">HNP46_000528</name>
</gene>
<accession>A0A7W7KF71</accession>
<dbReference type="AlphaFoldDB" id="A0A7W7KF71"/>
<dbReference type="RefSeq" id="WP_184585967.1">
    <property type="nucleotide sequence ID" value="NZ_JACHLI010000001.1"/>
</dbReference>
<keyword evidence="1" id="KW-1133">Transmembrane helix</keyword>
<proteinExistence type="predicted"/>
<feature type="transmembrane region" description="Helical" evidence="1">
    <location>
        <begin position="44"/>
        <end position="69"/>
    </location>
</feature>
<keyword evidence="2" id="KW-0378">Hydrolase</keyword>
<name>A0A7W7KF71_PSENT</name>
<keyword evidence="1" id="KW-0812">Transmembrane</keyword>
<keyword evidence="1" id="KW-0472">Membrane</keyword>
<evidence type="ECO:0000313" key="3">
    <source>
        <dbReference type="Proteomes" id="UP000566995"/>
    </source>
</evidence>
<feature type="transmembrane region" description="Helical" evidence="1">
    <location>
        <begin position="12"/>
        <end position="32"/>
    </location>
</feature>
<reference evidence="2 3" key="1">
    <citation type="submission" date="2020-08" db="EMBL/GenBank/DDBJ databases">
        <title>Functional genomics of gut bacteria from endangered species of beetles.</title>
        <authorList>
            <person name="Carlos-Shanley C."/>
        </authorList>
    </citation>
    <scope>NUCLEOTIDE SEQUENCE [LARGE SCALE GENOMIC DNA]</scope>
    <source>
        <strain evidence="2 3">S00179</strain>
    </source>
</reference>
<dbReference type="EMBL" id="JACHLI010000001">
    <property type="protein sequence ID" value="MBB4861717.1"/>
    <property type="molecule type" value="Genomic_DNA"/>
</dbReference>
<protein>
    <submittedName>
        <fullName evidence="2">Membrane-associated HD superfamily phosphohydrolase</fullName>
    </submittedName>
</protein>
<comment type="caution">
    <text evidence="2">The sequence shown here is derived from an EMBL/GenBank/DDBJ whole genome shotgun (WGS) entry which is preliminary data.</text>
</comment>